<dbReference type="PATRIC" id="fig|451644.5.peg.3151"/>
<dbReference type="RefSeq" id="WP_048895977.1">
    <property type="nucleotide sequence ID" value="NZ_LFOD01000012.1"/>
</dbReference>
<evidence type="ECO:0000313" key="1">
    <source>
        <dbReference type="EMBL" id="KMV17626.1"/>
    </source>
</evidence>
<gene>
    <name evidence="1" type="ORF">ACT17_15200</name>
</gene>
<accession>A0A0J8U884</accession>
<sequence length="95" mass="10434">MSNPTPPATPTLDRLSASKAEADAVFEFLEWLESKGITLAHYAEVGGYHDEQLVPVPKPGRSLMFEWLGVDENAMEDERRAVLAHHVAVTSEGSQ</sequence>
<dbReference type="Proteomes" id="UP000037594">
    <property type="component" value="Unassembled WGS sequence"/>
</dbReference>
<dbReference type="OrthoDB" id="9914931at2"/>
<protein>
    <submittedName>
        <fullName evidence="1">Uncharacterized protein</fullName>
    </submittedName>
</protein>
<organism evidence="1 2">
    <name type="scientific">Mycolicibacterium conceptionense</name>
    <dbReference type="NCBI Taxonomy" id="451644"/>
    <lineage>
        <taxon>Bacteria</taxon>
        <taxon>Bacillati</taxon>
        <taxon>Actinomycetota</taxon>
        <taxon>Actinomycetes</taxon>
        <taxon>Mycobacteriales</taxon>
        <taxon>Mycobacteriaceae</taxon>
        <taxon>Mycolicibacterium</taxon>
    </lineage>
</organism>
<comment type="caution">
    <text evidence="1">The sequence shown here is derived from an EMBL/GenBank/DDBJ whole genome shotgun (WGS) entry which is preliminary data.</text>
</comment>
<name>A0A0J8U884_9MYCO</name>
<reference evidence="1 2" key="1">
    <citation type="submission" date="2015-06" db="EMBL/GenBank/DDBJ databases">
        <title>Genome sequence of Mycobacterium conceptionense strain MLE.</title>
        <authorList>
            <person name="Greninger A.L."/>
            <person name="Cunningham G."/>
            <person name="Chiu C.Y."/>
            <person name="Miller S."/>
        </authorList>
    </citation>
    <scope>NUCLEOTIDE SEQUENCE [LARGE SCALE GENOMIC DNA]</scope>
    <source>
        <strain evidence="1 2">MLE</strain>
    </source>
</reference>
<proteinExistence type="predicted"/>
<dbReference type="EMBL" id="LFOD01000012">
    <property type="protein sequence ID" value="KMV17626.1"/>
    <property type="molecule type" value="Genomic_DNA"/>
</dbReference>
<evidence type="ECO:0000313" key="2">
    <source>
        <dbReference type="Proteomes" id="UP000037594"/>
    </source>
</evidence>
<dbReference type="AlphaFoldDB" id="A0A0J8U884"/>